<dbReference type="EMBL" id="JACHEN010000032">
    <property type="protein sequence ID" value="MBB6218068.1"/>
    <property type="molecule type" value="Genomic_DNA"/>
</dbReference>
<dbReference type="AlphaFoldDB" id="A0A841L0G8"/>
<dbReference type="RefSeq" id="WP_184312568.1">
    <property type="nucleotide sequence ID" value="NZ_JACHEN010000032.1"/>
</dbReference>
<protein>
    <submittedName>
        <fullName evidence="1">Uncharacterized protein</fullName>
    </submittedName>
</protein>
<name>A0A841L0G8_9FIRM</name>
<keyword evidence="2" id="KW-1185">Reference proteome</keyword>
<proteinExistence type="predicted"/>
<reference evidence="1 2" key="1">
    <citation type="submission" date="2020-08" db="EMBL/GenBank/DDBJ databases">
        <title>Genomic Encyclopedia of Type Strains, Phase IV (KMG-IV): sequencing the most valuable type-strain genomes for metagenomic binning, comparative biology and taxonomic classification.</title>
        <authorList>
            <person name="Goeker M."/>
        </authorList>
    </citation>
    <scope>NUCLEOTIDE SEQUENCE [LARGE SCALE GENOMIC DNA]</scope>
    <source>
        <strain evidence="1 2">DSM 103526</strain>
    </source>
</reference>
<gene>
    <name evidence="1" type="ORF">HNQ80_004207</name>
</gene>
<evidence type="ECO:0000313" key="2">
    <source>
        <dbReference type="Proteomes" id="UP000579281"/>
    </source>
</evidence>
<accession>A0A841L0G8</accession>
<sequence>MSEEKFMETVLDIPDEIYEIEFTPMEERLSGSELESGFKKLKKEIGEVEFQKYFNVLIDIKKYQKDMWIITFSENHCAIIIREYYDILKNVFDVSNIRVIVQSR</sequence>
<dbReference type="Proteomes" id="UP000579281">
    <property type="component" value="Unassembled WGS sequence"/>
</dbReference>
<organism evidence="1 2">
    <name type="scientific">Anaerosolibacter carboniphilus</name>
    <dbReference type="NCBI Taxonomy" id="1417629"/>
    <lineage>
        <taxon>Bacteria</taxon>
        <taxon>Bacillati</taxon>
        <taxon>Bacillota</taxon>
        <taxon>Clostridia</taxon>
        <taxon>Peptostreptococcales</taxon>
        <taxon>Thermotaleaceae</taxon>
        <taxon>Anaerosolibacter</taxon>
    </lineage>
</organism>
<comment type="caution">
    <text evidence="1">The sequence shown here is derived from an EMBL/GenBank/DDBJ whole genome shotgun (WGS) entry which is preliminary data.</text>
</comment>
<evidence type="ECO:0000313" key="1">
    <source>
        <dbReference type="EMBL" id="MBB6218068.1"/>
    </source>
</evidence>